<organism evidence="3 4">
    <name type="scientific">Steinernema carpocapsae</name>
    <name type="common">Entomopathogenic nematode</name>
    <dbReference type="NCBI Taxonomy" id="34508"/>
    <lineage>
        <taxon>Eukaryota</taxon>
        <taxon>Metazoa</taxon>
        <taxon>Ecdysozoa</taxon>
        <taxon>Nematoda</taxon>
        <taxon>Chromadorea</taxon>
        <taxon>Rhabditida</taxon>
        <taxon>Tylenchina</taxon>
        <taxon>Panagrolaimomorpha</taxon>
        <taxon>Strongyloidoidea</taxon>
        <taxon>Steinernematidae</taxon>
        <taxon>Steinernema</taxon>
    </lineage>
</organism>
<dbReference type="InterPro" id="IPR011992">
    <property type="entry name" value="EF-hand-dom_pair"/>
</dbReference>
<dbReference type="OrthoDB" id="10035013at2759"/>
<sequence>MHSERRNRVRSNLVIDLSVFVFVFTGGKEKAMRGGPKFTQLPDHFVDSLKVLFDIVDEKRKGFVTYQEICTRWRHLPTSQLPQNFLDCLRRVTPPSGKLTFERFLAGIRLALTEKRLGTSNLQRVRSEGKLDMDDYGMERKRFGGPTMGLNGLRQSAHYASQPEVYSNNTRADNYQVIMRPKKSLPPTYHNVMDNRDSRLIRIPQPPPEKEPIMVKVPLQTNNNNGSRFRPISSNSFGSVSSGMAEIQWRNSQMSTSPSTISGESHSSGGRQAYSEDQHPKVVIYGCNLANRYDQTKNNF</sequence>
<feature type="region of interest" description="Disordered" evidence="1">
    <location>
        <begin position="251"/>
        <end position="277"/>
    </location>
</feature>
<dbReference type="PANTHER" id="PTHR14907">
    <property type="entry name" value="FI14130P"/>
    <property type="match status" value="1"/>
</dbReference>
<dbReference type="AlphaFoldDB" id="A0A4U5MWP2"/>
<dbReference type="PANTHER" id="PTHR14907:SF2">
    <property type="entry name" value="SUPPRESSOR APC DOMAIN-CONTAINING PROTEIN 2"/>
    <property type="match status" value="1"/>
</dbReference>
<proteinExistence type="predicted"/>
<keyword evidence="4" id="KW-1185">Reference proteome</keyword>
<dbReference type="InterPro" id="IPR057953">
    <property type="entry name" value="SAPC2_N"/>
</dbReference>
<gene>
    <name evidence="3" type="ORF">L596_021175</name>
</gene>
<reference evidence="3 4" key="2">
    <citation type="journal article" date="2019" name="G3 (Bethesda)">
        <title>Hybrid Assembly of the Genome of the Entomopathogenic Nematode Steinernema carpocapsae Identifies the X-Chromosome.</title>
        <authorList>
            <person name="Serra L."/>
            <person name="Macchietto M."/>
            <person name="Macias-Munoz A."/>
            <person name="McGill C.J."/>
            <person name="Rodriguez I.M."/>
            <person name="Rodriguez B."/>
            <person name="Murad R."/>
            <person name="Mortazavi A."/>
        </authorList>
    </citation>
    <scope>NUCLEOTIDE SEQUENCE [LARGE SCALE GENOMIC DNA]</scope>
    <source>
        <strain evidence="3 4">ALL</strain>
    </source>
</reference>
<protein>
    <recommendedName>
        <fullName evidence="2">Suppressor APC domain-containing protein</fullName>
    </recommendedName>
</protein>
<accession>A0A4U5MWP2</accession>
<feature type="domain" description="Suppressor APC" evidence="2">
    <location>
        <begin position="41"/>
        <end position="116"/>
    </location>
</feature>
<dbReference type="EMBL" id="AZBU02000006">
    <property type="protein sequence ID" value="TKR73932.1"/>
    <property type="molecule type" value="Genomic_DNA"/>
</dbReference>
<dbReference type="InterPro" id="IPR026828">
    <property type="entry name" value="SAPC2_1/2"/>
</dbReference>
<comment type="caution">
    <text evidence="3">The sequence shown here is derived from an EMBL/GenBank/DDBJ whole genome shotgun (WGS) entry which is preliminary data.</text>
</comment>
<evidence type="ECO:0000313" key="3">
    <source>
        <dbReference type="EMBL" id="TKR73932.1"/>
    </source>
</evidence>
<reference evidence="3 4" key="1">
    <citation type="journal article" date="2015" name="Genome Biol.">
        <title>Comparative genomics of Steinernema reveals deeply conserved gene regulatory networks.</title>
        <authorList>
            <person name="Dillman A.R."/>
            <person name="Macchietto M."/>
            <person name="Porter C.F."/>
            <person name="Rogers A."/>
            <person name="Williams B."/>
            <person name="Antoshechkin I."/>
            <person name="Lee M.M."/>
            <person name="Goodwin Z."/>
            <person name="Lu X."/>
            <person name="Lewis E.E."/>
            <person name="Goodrich-Blair H."/>
            <person name="Stock S.P."/>
            <person name="Adams B.J."/>
            <person name="Sternberg P.W."/>
            <person name="Mortazavi A."/>
        </authorList>
    </citation>
    <scope>NUCLEOTIDE SEQUENCE [LARGE SCALE GENOMIC DNA]</scope>
    <source>
        <strain evidence="3 4">ALL</strain>
    </source>
</reference>
<dbReference type="SUPFAM" id="SSF47473">
    <property type="entry name" value="EF-hand"/>
    <property type="match status" value="1"/>
</dbReference>
<name>A0A4U5MWP2_STECR</name>
<evidence type="ECO:0000259" key="2">
    <source>
        <dbReference type="Pfam" id="PF25825"/>
    </source>
</evidence>
<evidence type="ECO:0000256" key="1">
    <source>
        <dbReference type="SAM" id="MobiDB-lite"/>
    </source>
</evidence>
<dbReference type="Proteomes" id="UP000298663">
    <property type="component" value="Unassembled WGS sequence"/>
</dbReference>
<feature type="compositionally biased region" description="Polar residues" evidence="1">
    <location>
        <begin position="251"/>
        <end position="270"/>
    </location>
</feature>
<dbReference type="Pfam" id="PF25825">
    <property type="entry name" value="SAPC2_N"/>
    <property type="match status" value="1"/>
</dbReference>
<evidence type="ECO:0000313" key="4">
    <source>
        <dbReference type="Proteomes" id="UP000298663"/>
    </source>
</evidence>